<dbReference type="RefSeq" id="WP_138474406.1">
    <property type="nucleotide sequence ID" value="NZ_VBTH01000009.1"/>
</dbReference>
<gene>
    <name evidence="6" type="ORF">FEZ51_06100</name>
</gene>
<evidence type="ECO:0000256" key="3">
    <source>
        <dbReference type="ARBA" id="ARBA00023125"/>
    </source>
</evidence>
<accession>A0A5R9BV84</accession>
<keyword evidence="3" id="KW-0238">DNA-binding</keyword>
<dbReference type="PROSITE" id="PS50931">
    <property type="entry name" value="HTH_LYSR"/>
    <property type="match status" value="1"/>
</dbReference>
<organism evidence="6 7">
    <name type="scientific">Pediococcus stilesii</name>
    <dbReference type="NCBI Taxonomy" id="331679"/>
    <lineage>
        <taxon>Bacteria</taxon>
        <taxon>Bacillati</taxon>
        <taxon>Bacillota</taxon>
        <taxon>Bacilli</taxon>
        <taxon>Lactobacillales</taxon>
        <taxon>Lactobacillaceae</taxon>
        <taxon>Pediococcus</taxon>
    </lineage>
</organism>
<sequence length="321" mass="36815">MGSKQEKIFSSKTLTYFLQLSDTMNYTQAAQILGITQPALTQQIKKLERAIGAPLFYSVGKKLRLTDAGYTMLSASHEINRVLNNATDEIQQSSSAGQGEISIGILASIETRIFEDFIASYFKKEPGVKIIVHMLTRKEIWENLENNQIDLAIMYLPDDSIKNWKPYQSRKIISENLLFIHHDEKIAKQKRIKLQRTTNYDWVTYPAGFYLDGVIREAYKNALVDNPNSIACFTTPDQIRRFADSTGVATALPESYVVTHKCRPGTFVSKFDPVITFDLDFVFRKDKDSIPRINNFLTEFNQYLEEKGYTDRLEEMITNKS</sequence>
<evidence type="ECO:0000256" key="4">
    <source>
        <dbReference type="ARBA" id="ARBA00023163"/>
    </source>
</evidence>
<dbReference type="InterPro" id="IPR036390">
    <property type="entry name" value="WH_DNA-bd_sf"/>
</dbReference>
<dbReference type="EMBL" id="VBTH01000009">
    <property type="protein sequence ID" value="TLQ04173.1"/>
    <property type="molecule type" value="Genomic_DNA"/>
</dbReference>
<evidence type="ECO:0000313" key="6">
    <source>
        <dbReference type="EMBL" id="TLQ04173.1"/>
    </source>
</evidence>
<dbReference type="Pfam" id="PF03466">
    <property type="entry name" value="LysR_substrate"/>
    <property type="match status" value="1"/>
</dbReference>
<dbReference type="InterPro" id="IPR005119">
    <property type="entry name" value="LysR_subst-bd"/>
</dbReference>
<dbReference type="Gene3D" id="3.40.190.290">
    <property type="match status" value="1"/>
</dbReference>
<proteinExistence type="inferred from homology"/>
<dbReference type="Gene3D" id="1.10.10.10">
    <property type="entry name" value="Winged helix-like DNA-binding domain superfamily/Winged helix DNA-binding domain"/>
    <property type="match status" value="1"/>
</dbReference>
<dbReference type="Proteomes" id="UP000305541">
    <property type="component" value="Unassembled WGS sequence"/>
</dbReference>
<name>A0A5R9BV84_9LACO</name>
<dbReference type="PANTHER" id="PTHR30419">
    <property type="entry name" value="HTH-TYPE TRANSCRIPTIONAL REGULATOR YBHD"/>
    <property type="match status" value="1"/>
</dbReference>
<feature type="domain" description="HTH lysR-type" evidence="5">
    <location>
        <begin position="9"/>
        <end position="66"/>
    </location>
</feature>
<keyword evidence="4" id="KW-0804">Transcription</keyword>
<dbReference type="InterPro" id="IPR036388">
    <property type="entry name" value="WH-like_DNA-bd_sf"/>
</dbReference>
<dbReference type="GO" id="GO:0005829">
    <property type="term" value="C:cytosol"/>
    <property type="evidence" value="ECO:0007669"/>
    <property type="project" value="TreeGrafter"/>
</dbReference>
<dbReference type="OrthoDB" id="9803735at2"/>
<comment type="caution">
    <text evidence="6">The sequence shown here is derived from an EMBL/GenBank/DDBJ whole genome shotgun (WGS) entry which is preliminary data.</text>
</comment>
<evidence type="ECO:0000259" key="5">
    <source>
        <dbReference type="PROSITE" id="PS50931"/>
    </source>
</evidence>
<comment type="similarity">
    <text evidence="1">Belongs to the LysR transcriptional regulatory family.</text>
</comment>
<protein>
    <submittedName>
        <fullName evidence="6">LysR family transcriptional regulator</fullName>
    </submittedName>
</protein>
<dbReference type="GO" id="GO:0003677">
    <property type="term" value="F:DNA binding"/>
    <property type="evidence" value="ECO:0007669"/>
    <property type="project" value="UniProtKB-KW"/>
</dbReference>
<dbReference type="PRINTS" id="PR00039">
    <property type="entry name" value="HTHLYSR"/>
</dbReference>
<evidence type="ECO:0000313" key="7">
    <source>
        <dbReference type="Proteomes" id="UP000305541"/>
    </source>
</evidence>
<dbReference type="Pfam" id="PF00126">
    <property type="entry name" value="HTH_1"/>
    <property type="match status" value="1"/>
</dbReference>
<dbReference type="SUPFAM" id="SSF53850">
    <property type="entry name" value="Periplasmic binding protein-like II"/>
    <property type="match status" value="1"/>
</dbReference>
<dbReference type="InterPro" id="IPR050950">
    <property type="entry name" value="HTH-type_LysR_regulators"/>
</dbReference>
<reference evidence="6 7" key="1">
    <citation type="submission" date="2019-05" db="EMBL/GenBank/DDBJ databases">
        <title>The metagenome of a microbial culture collection derived from dairy environment covers the genomic content of the human microbiome.</title>
        <authorList>
            <person name="Roder T."/>
            <person name="Wuthrich D."/>
            <person name="Sattari Z."/>
            <person name="Von Ah U."/>
            <person name="Bar C."/>
            <person name="Ronchi F."/>
            <person name="Macpherson A.J."/>
            <person name="Ganal-Vonarburg S.C."/>
            <person name="Bruggmann R."/>
            <person name="Vergeres G."/>
        </authorList>
    </citation>
    <scope>NUCLEOTIDE SEQUENCE [LARGE SCALE GENOMIC DNA]</scope>
    <source>
        <strain evidence="6 7">FAM 18815</strain>
    </source>
</reference>
<keyword evidence="2" id="KW-0805">Transcription regulation</keyword>
<dbReference type="AlphaFoldDB" id="A0A5R9BV84"/>
<dbReference type="CDD" id="cd05466">
    <property type="entry name" value="PBP2_LTTR_substrate"/>
    <property type="match status" value="1"/>
</dbReference>
<dbReference type="InterPro" id="IPR000847">
    <property type="entry name" value="LysR_HTH_N"/>
</dbReference>
<dbReference type="GO" id="GO:0003700">
    <property type="term" value="F:DNA-binding transcription factor activity"/>
    <property type="evidence" value="ECO:0007669"/>
    <property type="project" value="InterPro"/>
</dbReference>
<evidence type="ECO:0000256" key="1">
    <source>
        <dbReference type="ARBA" id="ARBA00009437"/>
    </source>
</evidence>
<dbReference type="PANTHER" id="PTHR30419:SF8">
    <property type="entry name" value="NITROGEN ASSIMILATION TRANSCRIPTIONAL ACTIVATOR-RELATED"/>
    <property type="match status" value="1"/>
</dbReference>
<dbReference type="SUPFAM" id="SSF46785">
    <property type="entry name" value="Winged helix' DNA-binding domain"/>
    <property type="match status" value="1"/>
</dbReference>
<evidence type="ECO:0000256" key="2">
    <source>
        <dbReference type="ARBA" id="ARBA00023015"/>
    </source>
</evidence>